<keyword evidence="3" id="KW-1185">Reference proteome</keyword>
<keyword evidence="1" id="KW-0413">Isomerase</keyword>
<evidence type="ECO:0000313" key="2">
    <source>
        <dbReference type="EnsemblPlants" id="AES70652"/>
    </source>
</evidence>
<reference evidence="2" key="3">
    <citation type="submission" date="2015-04" db="UniProtKB">
        <authorList>
            <consortium name="EnsemblPlants"/>
        </authorList>
    </citation>
    <scope>IDENTIFICATION</scope>
    <source>
        <strain evidence="2">cv. Jemalong A17</strain>
    </source>
</reference>
<dbReference type="PaxDb" id="3880-AES70652"/>
<dbReference type="HOGENOM" id="CLU_1549879_0_0_1"/>
<protein>
    <submittedName>
        <fullName evidence="1">Peptidyl-prolyl cis-trans isomerase, putative</fullName>
    </submittedName>
</protein>
<dbReference type="EMBL" id="CM001219">
    <property type="protein sequence ID" value="AES70652.1"/>
    <property type="molecule type" value="Genomic_DNA"/>
</dbReference>
<dbReference type="STRING" id="3880.G7IXT0"/>
<reference evidence="1 3" key="1">
    <citation type="journal article" date="2011" name="Nature">
        <title>The Medicago genome provides insight into the evolution of rhizobial symbioses.</title>
        <authorList>
            <person name="Young N.D."/>
            <person name="Debelle F."/>
            <person name="Oldroyd G.E."/>
            <person name="Geurts R."/>
            <person name="Cannon S.B."/>
            <person name="Udvardi M.K."/>
            <person name="Benedito V.A."/>
            <person name="Mayer K.F."/>
            <person name="Gouzy J."/>
            <person name="Schoof H."/>
            <person name="Van de Peer Y."/>
            <person name="Proost S."/>
            <person name="Cook D.R."/>
            <person name="Meyers B.C."/>
            <person name="Spannagl M."/>
            <person name="Cheung F."/>
            <person name="De Mita S."/>
            <person name="Krishnakumar V."/>
            <person name="Gundlach H."/>
            <person name="Zhou S."/>
            <person name="Mudge J."/>
            <person name="Bharti A.K."/>
            <person name="Murray J.D."/>
            <person name="Naoumkina M.A."/>
            <person name="Rosen B."/>
            <person name="Silverstein K.A."/>
            <person name="Tang H."/>
            <person name="Rombauts S."/>
            <person name="Zhao P.X."/>
            <person name="Zhou P."/>
            <person name="Barbe V."/>
            <person name="Bardou P."/>
            <person name="Bechner M."/>
            <person name="Bellec A."/>
            <person name="Berger A."/>
            <person name="Berges H."/>
            <person name="Bidwell S."/>
            <person name="Bisseling T."/>
            <person name="Choisne N."/>
            <person name="Couloux A."/>
            <person name="Denny R."/>
            <person name="Deshpande S."/>
            <person name="Dai X."/>
            <person name="Doyle J.J."/>
            <person name="Dudez A.M."/>
            <person name="Farmer A.D."/>
            <person name="Fouteau S."/>
            <person name="Franken C."/>
            <person name="Gibelin C."/>
            <person name="Gish J."/>
            <person name="Goldstein S."/>
            <person name="Gonzalez A.J."/>
            <person name="Green P.J."/>
            <person name="Hallab A."/>
            <person name="Hartog M."/>
            <person name="Hua A."/>
            <person name="Humphray S.J."/>
            <person name="Jeong D.H."/>
            <person name="Jing Y."/>
            <person name="Jocker A."/>
            <person name="Kenton S.M."/>
            <person name="Kim D.J."/>
            <person name="Klee K."/>
            <person name="Lai H."/>
            <person name="Lang C."/>
            <person name="Lin S."/>
            <person name="Macmil S.L."/>
            <person name="Magdelenat G."/>
            <person name="Matthews L."/>
            <person name="McCorrison J."/>
            <person name="Monaghan E.L."/>
            <person name="Mun J.H."/>
            <person name="Najar F.Z."/>
            <person name="Nicholson C."/>
            <person name="Noirot C."/>
            <person name="O'Bleness M."/>
            <person name="Paule C.R."/>
            <person name="Poulain J."/>
            <person name="Prion F."/>
            <person name="Qin B."/>
            <person name="Qu C."/>
            <person name="Retzel E.F."/>
            <person name="Riddle C."/>
            <person name="Sallet E."/>
            <person name="Samain S."/>
            <person name="Samson N."/>
            <person name="Sanders I."/>
            <person name="Saurat O."/>
            <person name="Scarpelli C."/>
            <person name="Schiex T."/>
            <person name="Segurens B."/>
            <person name="Severin A.J."/>
            <person name="Sherrier D.J."/>
            <person name="Shi R."/>
            <person name="Sims S."/>
            <person name="Singer S.R."/>
            <person name="Sinharoy S."/>
            <person name="Sterck L."/>
            <person name="Viollet A."/>
            <person name="Wang B.B."/>
            <person name="Wang K."/>
            <person name="Wang M."/>
            <person name="Wang X."/>
            <person name="Warfsmann J."/>
            <person name="Weissenbach J."/>
            <person name="White D.D."/>
            <person name="White J.D."/>
            <person name="Wiley G.B."/>
            <person name="Wincker P."/>
            <person name="Xing Y."/>
            <person name="Yang L."/>
            <person name="Yao Z."/>
            <person name="Ying F."/>
            <person name="Zhai J."/>
            <person name="Zhou L."/>
            <person name="Zuber A."/>
            <person name="Denarie J."/>
            <person name="Dixon R.A."/>
            <person name="May G.D."/>
            <person name="Schwartz D.C."/>
            <person name="Rogers J."/>
            <person name="Quetier F."/>
            <person name="Town C.D."/>
            <person name="Roe B.A."/>
        </authorList>
    </citation>
    <scope>NUCLEOTIDE SEQUENCE [LARGE SCALE GENOMIC DNA]</scope>
    <source>
        <strain evidence="1">A17</strain>
        <strain evidence="2 3">cv. Jemalong A17</strain>
    </source>
</reference>
<dbReference type="Proteomes" id="UP000002051">
    <property type="component" value="Chromosome 3"/>
</dbReference>
<name>G7IXT0_MEDTR</name>
<dbReference type="SUPFAM" id="SSF54534">
    <property type="entry name" value="FKBP-like"/>
    <property type="match status" value="1"/>
</dbReference>
<dbReference type="EnsemblPlants" id="AES70652">
    <property type="protein sequence ID" value="AES70652"/>
    <property type="gene ID" value="MTR_3g060760"/>
</dbReference>
<dbReference type="AlphaFoldDB" id="G7IXT0"/>
<accession>G7IXT0</accession>
<evidence type="ECO:0000313" key="1">
    <source>
        <dbReference type="EMBL" id="AES70652.1"/>
    </source>
</evidence>
<gene>
    <name evidence="1" type="ordered locus">MTR_3g060760</name>
</gene>
<proteinExistence type="predicted"/>
<sequence>MFWNIITTGQNKGMKCWNVTKGEGPESRDGDLVEFNYVCRHADGYFVFSGETNPDILPLDENQVMEGNAGKVDPLKNKLLLSKLQCCTTAVPDTASDAVIFNRLQNLDNSKVWQQKNYTVWNDSIETENQVELCEIHLLDEWHLVQQVSTGQHQSMQHATDVVWKIIVREFQM</sequence>
<organism evidence="1 3">
    <name type="scientific">Medicago truncatula</name>
    <name type="common">Barrel medic</name>
    <name type="synonym">Medicago tribuloides</name>
    <dbReference type="NCBI Taxonomy" id="3880"/>
    <lineage>
        <taxon>Eukaryota</taxon>
        <taxon>Viridiplantae</taxon>
        <taxon>Streptophyta</taxon>
        <taxon>Embryophyta</taxon>
        <taxon>Tracheophyta</taxon>
        <taxon>Spermatophyta</taxon>
        <taxon>Magnoliopsida</taxon>
        <taxon>eudicotyledons</taxon>
        <taxon>Gunneridae</taxon>
        <taxon>Pentapetalae</taxon>
        <taxon>rosids</taxon>
        <taxon>fabids</taxon>
        <taxon>Fabales</taxon>
        <taxon>Fabaceae</taxon>
        <taxon>Papilionoideae</taxon>
        <taxon>50 kb inversion clade</taxon>
        <taxon>NPAAA clade</taxon>
        <taxon>Hologalegina</taxon>
        <taxon>IRL clade</taxon>
        <taxon>Trifolieae</taxon>
        <taxon>Medicago</taxon>
    </lineage>
</organism>
<evidence type="ECO:0000313" key="3">
    <source>
        <dbReference type="Proteomes" id="UP000002051"/>
    </source>
</evidence>
<dbReference type="GO" id="GO:0003755">
    <property type="term" value="F:peptidyl-prolyl cis-trans isomerase activity"/>
    <property type="evidence" value="ECO:0000318"/>
    <property type="project" value="GO_Central"/>
</dbReference>
<reference evidence="1 3" key="2">
    <citation type="journal article" date="2014" name="BMC Genomics">
        <title>An improved genome release (version Mt4.0) for the model legume Medicago truncatula.</title>
        <authorList>
            <person name="Tang H."/>
            <person name="Krishnakumar V."/>
            <person name="Bidwell S."/>
            <person name="Rosen B."/>
            <person name="Chan A."/>
            <person name="Zhou S."/>
            <person name="Gentzbittel L."/>
            <person name="Childs K.L."/>
            <person name="Yandell M."/>
            <person name="Gundlach H."/>
            <person name="Mayer K.F."/>
            <person name="Schwartz D.C."/>
            <person name="Town C.D."/>
        </authorList>
    </citation>
    <scope>GENOME REANNOTATION</scope>
    <source>
        <strain evidence="2 3">cv. Jemalong A17</strain>
    </source>
</reference>